<proteinExistence type="predicted"/>
<protein>
    <recommendedName>
        <fullName evidence="1">DNA polymerase III subunit alpha</fullName>
    </recommendedName>
</protein>
<dbReference type="EMBL" id="UASK01000006">
    <property type="protein sequence ID" value="SPX41939.1"/>
    <property type="molecule type" value="Genomic_DNA"/>
</dbReference>
<feature type="domain" description="Polymerase/histidinol phosphatase N-terminal" evidence="2">
    <location>
        <begin position="8"/>
        <end position="75"/>
    </location>
</feature>
<keyword evidence="3" id="KW-0808">Transferase</keyword>
<name>A0A2X1PLT6_HAEIF</name>
<reference evidence="3 4" key="1">
    <citation type="submission" date="2018-06" db="EMBL/GenBank/DDBJ databases">
        <authorList>
            <consortium name="Pathogen Informatics"/>
            <person name="Doyle S."/>
        </authorList>
    </citation>
    <scope>NUCLEOTIDE SEQUENCE [LARGE SCALE GENOMIC DNA]</scope>
    <source>
        <strain evidence="3 4">NCTC11872</strain>
    </source>
</reference>
<dbReference type="InterPro" id="IPR016195">
    <property type="entry name" value="Pol/histidinol_Pase-like"/>
</dbReference>
<dbReference type="SMART" id="SM00481">
    <property type="entry name" value="POLIIIAc"/>
    <property type="match status" value="1"/>
</dbReference>
<dbReference type="InterPro" id="IPR004013">
    <property type="entry name" value="PHP_dom"/>
</dbReference>
<dbReference type="GO" id="GO:0006260">
    <property type="term" value="P:DNA replication"/>
    <property type="evidence" value="ECO:0007669"/>
    <property type="project" value="InterPro"/>
</dbReference>
<dbReference type="InterPro" id="IPR004805">
    <property type="entry name" value="DnaE2/DnaE/PolC"/>
</dbReference>
<gene>
    <name evidence="3" type="primary">dnaE_4</name>
    <name evidence="3" type="ORF">NCTC11872_01562</name>
</gene>
<dbReference type="AlphaFoldDB" id="A0A2X1PLT6"/>
<dbReference type="Pfam" id="PF02811">
    <property type="entry name" value="PHP"/>
    <property type="match status" value="1"/>
</dbReference>
<keyword evidence="3" id="KW-0548">Nucleotidyltransferase</keyword>
<dbReference type="Gene3D" id="3.20.20.140">
    <property type="entry name" value="Metal-dependent hydrolases"/>
    <property type="match status" value="1"/>
</dbReference>
<dbReference type="SUPFAM" id="SSF89550">
    <property type="entry name" value="PHP domain-like"/>
    <property type="match status" value="1"/>
</dbReference>
<dbReference type="GO" id="GO:0016779">
    <property type="term" value="F:nucleotidyltransferase activity"/>
    <property type="evidence" value="ECO:0007669"/>
    <property type="project" value="UniProtKB-KW"/>
</dbReference>
<evidence type="ECO:0000256" key="1">
    <source>
        <dbReference type="ARBA" id="ARBA00019114"/>
    </source>
</evidence>
<sequence length="110" mass="12362">MSSQPRFVHLRTHTDFSMIDSIVKVKPLVKACAANEMVAMGLTDFTNFCGVVRFYGEMLSSGMKPIIGADVKVKSTLCGDEYFYLTLLAKNNEGYKKYYFIVIKGLSTRL</sequence>
<dbReference type="Proteomes" id="UP000249936">
    <property type="component" value="Unassembled WGS sequence"/>
</dbReference>
<dbReference type="InterPro" id="IPR003141">
    <property type="entry name" value="Pol/His_phosphatase_N"/>
</dbReference>
<dbReference type="GO" id="GO:0008408">
    <property type="term" value="F:3'-5' exonuclease activity"/>
    <property type="evidence" value="ECO:0007669"/>
    <property type="project" value="InterPro"/>
</dbReference>
<evidence type="ECO:0000259" key="2">
    <source>
        <dbReference type="SMART" id="SM00481"/>
    </source>
</evidence>
<organism evidence="3 4">
    <name type="scientific">Haemophilus influenzae</name>
    <dbReference type="NCBI Taxonomy" id="727"/>
    <lineage>
        <taxon>Bacteria</taxon>
        <taxon>Pseudomonadati</taxon>
        <taxon>Pseudomonadota</taxon>
        <taxon>Gammaproteobacteria</taxon>
        <taxon>Pasteurellales</taxon>
        <taxon>Pasteurellaceae</taxon>
        <taxon>Haemophilus</taxon>
    </lineage>
</organism>
<evidence type="ECO:0000313" key="4">
    <source>
        <dbReference type="Proteomes" id="UP000249936"/>
    </source>
</evidence>
<dbReference type="PANTHER" id="PTHR32294">
    <property type="entry name" value="DNA POLYMERASE III SUBUNIT ALPHA"/>
    <property type="match status" value="1"/>
</dbReference>
<dbReference type="PANTHER" id="PTHR32294:SF0">
    <property type="entry name" value="DNA POLYMERASE III SUBUNIT ALPHA"/>
    <property type="match status" value="1"/>
</dbReference>
<accession>A0A2X1PLT6</accession>
<evidence type="ECO:0000313" key="3">
    <source>
        <dbReference type="EMBL" id="SPX41939.1"/>
    </source>
</evidence>